<dbReference type="EMBL" id="AUWU02000005">
    <property type="protein sequence ID" value="KAH0572616.1"/>
    <property type="molecule type" value="Genomic_DNA"/>
</dbReference>
<reference evidence="3" key="2">
    <citation type="submission" date="2020-12" db="EMBL/GenBank/DDBJ databases">
        <title>New Spironucleus salmonicida genome in near-complete chromosomes.</title>
        <authorList>
            <person name="Xu F."/>
            <person name="Kurt Z."/>
            <person name="Jimenez-Gonzalez A."/>
            <person name="Astvaldsson A."/>
            <person name="Andersson J.O."/>
            <person name="Svard S.G."/>
        </authorList>
    </citation>
    <scope>NUCLEOTIDE SEQUENCE</scope>
    <source>
        <strain evidence="3">ATCC 50377</strain>
    </source>
</reference>
<dbReference type="EMBL" id="KI546115">
    <property type="protein sequence ID" value="EST44608.1"/>
    <property type="molecule type" value="Genomic_DNA"/>
</dbReference>
<evidence type="ECO:0000313" key="2">
    <source>
        <dbReference type="EMBL" id="EST44608.1"/>
    </source>
</evidence>
<feature type="region of interest" description="Disordered" evidence="1">
    <location>
        <begin position="156"/>
        <end position="182"/>
    </location>
</feature>
<keyword evidence="4" id="KW-1185">Reference proteome</keyword>
<feature type="compositionally biased region" description="Basic and acidic residues" evidence="1">
    <location>
        <begin position="197"/>
        <end position="206"/>
    </location>
</feature>
<evidence type="ECO:0000313" key="4">
    <source>
        <dbReference type="Proteomes" id="UP000018208"/>
    </source>
</evidence>
<organism evidence="2">
    <name type="scientific">Spironucleus salmonicida</name>
    <dbReference type="NCBI Taxonomy" id="348837"/>
    <lineage>
        <taxon>Eukaryota</taxon>
        <taxon>Metamonada</taxon>
        <taxon>Diplomonadida</taxon>
        <taxon>Hexamitidae</taxon>
        <taxon>Hexamitinae</taxon>
        <taxon>Spironucleus</taxon>
    </lineage>
</organism>
<sequence length="222" mass="25071">MTSSRTLLPITQLPIYLSQSPIQLTQITIKDRQILTTILPNRQNLPSLIRDFKTESSTIRCQDRGNYEDIKDLTRINGDDVSKSKGNLREIITAEVGIGDLTIKGSEFTTMKFAVKCIKQDNEIIAQLDLVGQVLGSLVKNIKDRKIETFEAQQSQIDEVSQQSSDGECDYGGKEEGQDDIDCQELQDLKEVDKEKLKRFGRANEDRAEEEGQSSKKGKKMR</sequence>
<reference evidence="2 3" key="1">
    <citation type="journal article" date="2014" name="PLoS Genet.">
        <title>The Genome of Spironucleus salmonicida Highlights a Fish Pathogen Adapted to Fluctuating Environments.</title>
        <authorList>
            <person name="Xu F."/>
            <person name="Jerlstrom-Hultqvist J."/>
            <person name="Einarsson E."/>
            <person name="Astvaldsson A."/>
            <person name="Svard S.G."/>
            <person name="Andersson J.O."/>
        </authorList>
    </citation>
    <scope>NUCLEOTIDE SEQUENCE</scope>
    <source>
        <strain evidence="3">ATCC 50377</strain>
    </source>
</reference>
<dbReference type="Proteomes" id="UP000018208">
    <property type="component" value="Unassembled WGS sequence"/>
</dbReference>
<gene>
    <name evidence="2" type="ORF">SS50377_15613</name>
    <name evidence="3" type="ORF">SS50377_24727</name>
</gene>
<evidence type="ECO:0000256" key="1">
    <source>
        <dbReference type="SAM" id="MobiDB-lite"/>
    </source>
</evidence>
<feature type="region of interest" description="Disordered" evidence="1">
    <location>
        <begin position="197"/>
        <end position="222"/>
    </location>
</feature>
<feature type="compositionally biased region" description="Polar residues" evidence="1">
    <location>
        <begin position="156"/>
        <end position="166"/>
    </location>
</feature>
<dbReference type="VEuPathDB" id="GiardiaDB:SS50377_24727"/>
<proteinExistence type="predicted"/>
<name>V6LJQ2_9EUKA</name>
<evidence type="ECO:0000313" key="3">
    <source>
        <dbReference type="EMBL" id="KAH0572616.1"/>
    </source>
</evidence>
<dbReference type="AlphaFoldDB" id="V6LJQ2"/>
<protein>
    <submittedName>
        <fullName evidence="2">Uncharacterized protein</fullName>
    </submittedName>
</protein>
<accession>V6LJQ2</accession>